<reference evidence="2 3" key="1">
    <citation type="submission" date="2016-06" db="EMBL/GenBank/DDBJ databases">
        <authorList>
            <person name="Kjaerup R.B."/>
            <person name="Dalgaard T.S."/>
            <person name="Juul-Madsen H.R."/>
        </authorList>
    </citation>
    <scope>NUCLEOTIDE SEQUENCE [LARGE SCALE GENOMIC DNA]</scope>
    <source>
        <strain evidence="2 3">GCSL-Mp3</strain>
    </source>
</reference>
<accession>A0A1B8HLT5</accession>
<dbReference type="EMBL" id="LZEX01000004">
    <property type="protein sequence ID" value="OBU10383.1"/>
    <property type="molecule type" value="Genomic_DNA"/>
</dbReference>
<evidence type="ECO:0000313" key="3">
    <source>
        <dbReference type="Proteomes" id="UP000092247"/>
    </source>
</evidence>
<dbReference type="Proteomes" id="UP000092247">
    <property type="component" value="Unassembled WGS sequence"/>
</dbReference>
<evidence type="ECO:0000313" key="2">
    <source>
        <dbReference type="EMBL" id="OBU10383.1"/>
    </source>
</evidence>
<keyword evidence="1" id="KW-0175">Coiled coil</keyword>
<dbReference type="AlphaFoldDB" id="A0A1B8HLT5"/>
<protein>
    <submittedName>
        <fullName evidence="2">Uncharacterized protein</fullName>
    </submittedName>
</protein>
<organism evidence="2 3">
    <name type="scientific">Morganella psychrotolerans</name>
    <dbReference type="NCBI Taxonomy" id="368603"/>
    <lineage>
        <taxon>Bacteria</taxon>
        <taxon>Pseudomonadati</taxon>
        <taxon>Pseudomonadota</taxon>
        <taxon>Gammaproteobacteria</taxon>
        <taxon>Enterobacterales</taxon>
        <taxon>Morganellaceae</taxon>
        <taxon>Morganella</taxon>
    </lineage>
</organism>
<proteinExistence type="predicted"/>
<dbReference type="InterPro" id="IPR002954">
    <property type="entry name" value="Salm_SPAgM"/>
</dbReference>
<feature type="coiled-coil region" evidence="1">
    <location>
        <begin position="32"/>
        <end position="59"/>
    </location>
</feature>
<sequence length="132" mass="15767">MKPAKNLNSSRNDVQQLIAHFSLKERYAQIVLAQLHRRYRQEQENKDQLLLLISGLEQQIHDFECRGLLSYTELNELRRKQAIYRKQILDVRVRVDESSVQLSQILDEIEESNKAINSLRKKIIKFEEYNKK</sequence>
<name>A0A1B8HLT5_9GAMM</name>
<evidence type="ECO:0000256" key="1">
    <source>
        <dbReference type="SAM" id="Coils"/>
    </source>
</evidence>
<comment type="caution">
    <text evidence="2">The sequence shown here is derived from an EMBL/GenBank/DDBJ whole genome shotgun (WGS) entry which is preliminary data.</text>
</comment>
<dbReference type="Pfam" id="PF02090">
    <property type="entry name" value="SPAM"/>
    <property type="match status" value="1"/>
</dbReference>
<gene>
    <name evidence="2" type="ORF">AYY17_16270</name>
</gene>